<dbReference type="InterPro" id="IPR036291">
    <property type="entry name" value="NAD(P)-bd_dom_sf"/>
</dbReference>
<dbReference type="SUPFAM" id="SSF51735">
    <property type="entry name" value="NAD(P)-binding Rossmann-fold domains"/>
    <property type="match status" value="1"/>
</dbReference>
<dbReference type="PRINTS" id="PR00081">
    <property type="entry name" value="GDHRDH"/>
</dbReference>
<name>A0AAE3IQC5_9BACI</name>
<keyword evidence="5" id="KW-1185">Reference proteome</keyword>
<protein>
    <submittedName>
        <fullName evidence="4">SDR family oxidoreductase</fullName>
    </submittedName>
</protein>
<dbReference type="PRINTS" id="PR00080">
    <property type="entry name" value="SDRFAMILY"/>
</dbReference>
<dbReference type="Pfam" id="PF00106">
    <property type="entry name" value="adh_short"/>
    <property type="match status" value="1"/>
</dbReference>
<gene>
    <name evidence="4" type="ORF">OEV98_03470</name>
</gene>
<reference evidence="4" key="1">
    <citation type="submission" date="2022-10" db="EMBL/GenBank/DDBJ databases">
        <title>Description of Fervidibacillus gen. nov. in the family Fervidibacillaceae fam. nov. with two species, Fervidibacillus albus sp. nov., and Fervidibacillus halotolerans sp. nov., isolated from tidal flat sediments.</title>
        <authorList>
            <person name="Kwon K.K."/>
            <person name="Yang S.-H."/>
        </authorList>
    </citation>
    <scope>NUCLEOTIDE SEQUENCE</scope>
    <source>
        <strain evidence="4">JCM 19140</strain>
    </source>
</reference>
<comment type="similarity">
    <text evidence="3">Belongs to the short-chain dehydrogenases/reductases (SDR) family.</text>
</comment>
<dbReference type="PANTHER" id="PTHR43544">
    <property type="entry name" value="SHORT-CHAIN DEHYDROGENASE/REDUCTASE"/>
    <property type="match status" value="1"/>
</dbReference>
<keyword evidence="2" id="KW-0560">Oxidoreductase</keyword>
<dbReference type="EMBL" id="JAOUSF010000001">
    <property type="protein sequence ID" value="MCU9612623.1"/>
    <property type="molecule type" value="Genomic_DNA"/>
</dbReference>
<dbReference type="GO" id="GO:0005737">
    <property type="term" value="C:cytoplasm"/>
    <property type="evidence" value="ECO:0007669"/>
    <property type="project" value="TreeGrafter"/>
</dbReference>
<proteinExistence type="inferred from homology"/>
<dbReference type="RefSeq" id="WP_263071807.1">
    <property type="nucleotide sequence ID" value="NZ_JAOUSF010000001.1"/>
</dbReference>
<dbReference type="GO" id="GO:0016491">
    <property type="term" value="F:oxidoreductase activity"/>
    <property type="evidence" value="ECO:0007669"/>
    <property type="project" value="UniProtKB-KW"/>
</dbReference>
<accession>A0AAE3IQC5</accession>
<sequence length="234" mass="25878">MKLLVTGANRGLGFYLVKVGLEKGYHIFAGVRNSTPDAMKSLEDLKNTFGANLTIVKLDVTDEASVIRASQQVMTETANLDVIINNAGVLFGRNRTIEEVDIEECMKTMDINTFGSLRVLKHFLPFVRKGKNQSIINISSDSGSLTNAYSGDYAYGLSKAALNMLSEKLHIYLKNDSIRVYSIHPGWMRTDMGGQQASLDPIVSANGIFQIIESRPVIASKYVFIDYKGQPMEI</sequence>
<evidence type="ECO:0000313" key="5">
    <source>
        <dbReference type="Proteomes" id="UP001209318"/>
    </source>
</evidence>
<dbReference type="CDD" id="cd05325">
    <property type="entry name" value="carb_red_sniffer_like_SDR_c"/>
    <property type="match status" value="1"/>
</dbReference>
<comment type="caution">
    <text evidence="4">The sequence shown here is derived from an EMBL/GenBank/DDBJ whole genome shotgun (WGS) entry which is preliminary data.</text>
</comment>
<evidence type="ECO:0000256" key="1">
    <source>
        <dbReference type="ARBA" id="ARBA00022857"/>
    </source>
</evidence>
<organism evidence="4 5">
    <name type="scientific">Perspicuibacillus lycopersici</name>
    <dbReference type="NCBI Taxonomy" id="1325689"/>
    <lineage>
        <taxon>Bacteria</taxon>
        <taxon>Bacillati</taxon>
        <taxon>Bacillota</taxon>
        <taxon>Bacilli</taxon>
        <taxon>Bacillales</taxon>
        <taxon>Bacillaceae</taxon>
        <taxon>Perspicuibacillus</taxon>
    </lineage>
</organism>
<dbReference type="InterPro" id="IPR002347">
    <property type="entry name" value="SDR_fam"/>
</dbReference>
<dbReference type="AlphaFoldDB" id="A0AAE3IQC5"/>
<dbReference type="Proteomes" id="UP001209318">
    <property type="component" value="Unassembled WGS sequence"/>
</dbReference>
<keyword evidence="1" id="KW-0521">NADP</keyword>
<evidence type="ECO:0000256" key="2">
    <source>
        <dbReference type="ARBA" id="ARBA00023002"/>
    </source>
</evidence>
<evidence type="ECO:0000256" key="3">
    <source>
        <dbReference type="RuleBase" id="RU000363"/>
    </source>
</evidence>
<evidence type="ECO:0000313" key="4">
    <source>
        <dbReference type="EMBL" id="MCU9612623.1"/>
    </source>
</evidence>
<dbReference type="PANTHER" id="PTHR43544:SF7">
    <property type="entry name" value="NADB-LER2"/>
    <property type="match status" value="1"/>
</dbReference>
<dbReference type="Gene3D" id="3.40.50.720">
    <property type="entry name" value="NAD(P)-binding Rossmann-like Domain"/>
    <property type="match status" value="1"/>
</dbReference>
<dbReference type="InterPro" id="IPR051468">
    <property type="entry name" value="Fungal_SecMetab_SDRs"/>
</dbReference>